<protein>
    <submittedName>
        <fullName evidence="1">Uncharacterized protein</fullName>
    </submittedName>
</protein>
<keyword evidence="2" id="KW-1185">Reference proteome</keyword>
<comment type="caution">
    <text evidence="1">The sequence shown here is derived from an EMBL/GenBank/DDBJ whole genome shotgun (WGS) entry which is preliminary data.</text>
</comment>
<gene>
    <name evidence="1" type="ORF">ABW286_17880</name>
</gene>
<dbReference type="Proteomes" id="UP001554567">
    <property type="component" value="Unassembled WGS sequence"/>
</dbReference>
<reference evidence="1 2" key="1">
    <citation type="submission" date="2024-07" db="EMBL/GenBank/DDBJ databases">
        <authorList>
            <person name="Dulla G.F.J."/>
            <person name="Delorm J.G."/>
        </authorList>
    </citation>
    <scope>NUCLEOTIDE SEQUENCE [LARGE SCALE GENOMIC DNA]</scope>
    <source>
        <strain evidence="1 2">JGD 233</strain>
    </source>
</reference>
<proteinExistence type="predicted"/>
<accession>A0ABV3N5D0</accession>
<dbReference type="EMBL" id="JBFKZN010000010">
    <property type="protein sequence ID" value="MEW5291027.1"/>
    <property type="molecule type" value="Genomic_DNA"/>
</dbReference>
<evidence type="ECO:0000313" key="2">
    <source>
        <dbReference type="Proteomes" id="UP001554567"/>
    </source>
</evidence>
<dbReference type="RefSeq" id="WP_367168282.1">
    <property type="nucleotide sequence ID" value="NZ_JBFKZN010000010.1"/>
</dbReference>
<organism evidence="1 2">
    <name type="scientific">Erwinia papayae</name>
    <dbReference type="NCBI Taxonomy" id="206499"/>
    <lineage>
        <taxon>Bacteria</taxon>
        <taxon>Pseudomonadati</taxon>
        <taxon>Pseudomonadota</taxon>
        <taxon>Gammaproteobacteria</taxon>
        <taxon>Enterobacterales</taxon>
        <taxon>Erwiniaceae</taxon>
        <taxon>Erwinia</taxon>
    </lineage>
</organism>
<name>A0ABV3N5D0_9GAMM</name>
<evidence type="ECO:0000313" key="1">
    <source>
        <dbReference type="EMBL" id="MEW5291027.1"/>
    </source>
</evidence>
<sequence>MSISSVENSLSGITYSSRPIPSYVNKRDAFVQHVKRVSNQTNSFTRTTYSRGINSLQPGLPLTTANAPGQSTVSELSQMPGKFDEKTNVTLPRLPLTRDKALRQSTVPRWSQTPGKFDEKTHVTLPRVSIMADEALHQSIVSLWKQIQGKTDAEMNSTVLGVPSMAEKAPPESAVSEQSRALATDKVVGLEQKPPARADKVLVKLAYVRNEDQQSDQLNALTTTSKKSVSFDSVIQRMYIEGNDGDADSISSLNSLSDG</sequence>